<evidence type="ECO:0000256" key="5">
    <source>
        <dbReference type="PIRSR" id="PIRSR036492-1"/>
    </source>
</evidence>
<keyword evidence="3" id="KW-0520">NAD</keyword>
<dbReference type="GO" id="GO:0006081">
    <property type="term" value="P:aldehyde metabolic process"/>
    <property type="evidence" value="ECO:0007669"/>
    <property type="project" value="InterPro"/>
</dbReference>
<dbReference type="GO" id="GO:0005737">
    <property type="term" value="C:cytoplasm"/>
    <property type="evidence" value="ECO:0007669"/>
    <property type="project" value="TreeGrafter"/>
</dbReference>
<evidence type="ECO:0000256" key="3">
    <source>
        <dbReference type="ARBA" id="ARBA00023027"/>
    </source>
</evidence>
<evidence type="ECO:0000259" key="8">
    <source>
        <dbReference type="Pfam" id="PF00171"/>
    </source>
</evidence>
<evidence type="ECO:0000256" key="6">
    <source>
        <dbReference type="PROSITE-ProRule" id="PRU10007"/>
    </source>
</evidence>
<dbReference type="InterPro" id="IPR015590">
    <property type="entry name" value="Aldehyde_DH_dom"/>
</dbReference>
<dbReference type="PANTHER" id="PTHR43570">
    <property type="entry name" value="ALDEHYDE DEHYDROGENASE"/>
    <property type="match status" value="1"/>
</dbReference>
<dbReference type="FunFam" id="3.40.605.10:FF:000004">
    <property type="entry name" value="Aldehyde dehydrogenase"/>
    <property type="match status" value="1"/>
</dbReference>
<evidence type="ECO:0000313" key="10">
    <source>
        <dbReference type="Proteomes" id="UP001219567"/>
    </source>
</evidence>
<dbReference type="Pfam" id="PF00171">
    <property type="entry name" value="Aldedh"/>
    <property type="match status" value="1"/>
</dbReference>
<feature type="active site" evidence="5">
    <location>
        <position position="253"/>
    </location>
</feature>
<feature type="active site" evidence="5 6">
    <location>
        <position position="219"/>
    </location>
</feature>
<dbReference type="CDD" id="cd07135">
    <property type="entry name" value="ALDH_F14-YMR110C"/>
    <property type="match status" value="1"/>
</dbReference>
<dbReference type="InterPro" id="IPR016161">
    <property type="entry name" value="Ald_DH/histidinol_DH"/>
</dbReference>
<dbReference type="InterPro" id="IPR016160">
    <property type="entry name" value="Ald_DH_CS_CYS"/>
</dbReference>
<dbReference type="Gene3D" id="3.40.605.10">
    <property type="entry name" value="Aldehyde Dehydrogenase, Chain A, domain 1"/>
    <property type="match status" value="1"/>
</dbReference>
<comment type="similarity">
    <text evidence="1 4 7">Belongs to the aldehyde dehydrogenase family.</text>
</comment>
<gene>
    <name evidence="9" type="ORF">MYAM1_001768</name>
</gene>
<accession>A0AAJ5YR09</accession>
<evidence type="ECO:0000256" key="2">
    <source>
        <dbReference type="ARBA" id="ARBA00023002"/>
    </source>
</evidence>
<organism evidence="9 10">
    <name type="scientific">Malassezia yamatoensis</name>
    <dbReference type="NCBI Taxonomy" id="253288"/>
    <lineage>
        <taxon>Eukaryota</taxon>
        <taxon>Fungi</taxon>
        <taxon>Dikarya</taxon>
        <taxon>Basidiomycota</taxon>
        <taxon>Ustilaginomycotina</taxon>
        <taxon>Malasseziomycetes</taxon>
        <taxon>Malasseziales</taxon>
        <taxon>Malasseziaceae</taxon>
        <taxon>Malassezia</taxon>
    </lineage>
</organism>
<dbReference type="AlphaFoldDB" id="A0AAJ5YR09"/>
<evidence type="ECO:0000256" key="1">
    <source>
        <dbReference type="ARBA" id="ARBA00009986"/>
    </source>
</evidence>
<dbReference type="GO" id="GO:0004029">
    <property type="term" value="F:aldehyde dehydrogenase (NAD+) activity"/>
    <property type="evidence" value="ECO:0007669"/>
    <property type="project" value="TreeGrafter"/>
</dbReference>
<dbReference type="InterPro" id="IPR012394">
    <property type="entry name" value="Aldehyde_DH_NAD(P)"/>
</dbReference>
<proteinExistence type="inferred from homology"/>
<dbReference type="InterPro" id="IPR029510">
    <property type="entry name" value="Ald_DH_CS_GLU"/>
</dbReference>
<sequence>MGSVVKNTPVKEIPQIVSDLRASFLTGKTRSIEYRKKQLKQFAYLIADHEQDFSKAIAMDLGRPTMETGFAEIISVKNEIIETVQNLSKWAKPESVSAGPAYALHGKQIRKDPQGTVLVMGAWNYPITVQLGPMVGAIAAGNTAILKPSELAPHSAQLIADLWPEYMDPETSRIVNGGIDESSTLLDQRFEHIFYTGNGRVGRIIAEKAAKCLCPTTLELGGKSPVIVDATADLKIAAHRILWAKAFNTGQTCIAPDYVLVERSVQDRLVAELEKAADEFWPSMDKTVEDFGRMVNERHWQRVYDLIDKTNGDVVLGGTKVADQPTKFLPLTIVKNVTSSDSTMSEEIFGPVLPLMPFDKIREAVDFVNANDQPLALYMFTNSKAVKEYILTYTRSGAAVSGDLLLHYVISELPFGGTGPAGYGAYHGKTSFDCFTHHRSFVDAPASGFVGKLVEKIMARRYPPYSSSKMAFFKLALGKYMLFGRPSNPTQSTTSINNPIAKSVRKNLM</sequence>
<reference evidence="9 10" key="1">
    <citation type="submission" date="2023-03" db="EMBL/GenBank/DDBJ databases">
        <title>Mating type loci evolution in Malassezia.</title>
        <authorList>
            <person name="Coelho M.A."/>
        </authorList>
    </citation>
    <scope>NUCLEOTIDE SEQUENCE [LARGE SCALE GENOMIC DNA]</scope>
    <source>
        <strain evidence="9 10">CBS 9725</strain>
    </source>
</reference>
<keyword evidence="2 4" id="KW-0560">Oxidoreductase</keyword>
<dbReference type="InterPro" id="IPR016162">
    <property type="entry name" value="Ald_DH_N"/>
</dbReference>
<dbReference type="InterPro" id="IPR016163">
    <property type="entry name" value="Ald_DH_C"/>
</dbReference>
<name>A0AAJ5YR09_9BASI</name>
<dbReference type="PIRSF" id="PIRSF036492">
    <property type="entry name" value="ALDH"/>
    <property type="match status" value="1"/>
</dbReference>
<evidence type="ECO:0000256" key="7">
    <source>
        <dbReference type="RuleBase" id="RU003345"/>
    </source>
</evidence>
<keyword evidence="10" id="KW-1185">Reference proteome</keyword>
<dbReference type="SUPFAM" id="SSF53720">
    <property type="entry name" value="ALDH-like"/>
    <property type="match status" value="1"/>
</dbReference>
<dbReference type="Gene3D" id="3.40.309.10">
    <property type="entry name" value="Aldehyde Dehydrogenase, Chain A, domain 2"/>
    <property type="match status" value="1"/>
</dbReference>
<dbReference type="PROSITE" id="PS00687">
    <property type="entry name" value="ALDEHYDE_DEHYDR_GLU"/>
    <property type="match status" value="1"/>
</dbReference>
<feature type="domain" description="Aldehyde dehydrogenase" evidence="8">
    <location>
        <begin position="10"/>
        <end position="439"/>
    </location>
</feature>
<dbReference type="PANTHER" id="PTHR43570:SF16">
    <property type="entry name" value="ALDEHYDE DEHYDROGENASE TYPE III, ISOFORM Q"/>
    <property type="match status" value="1"/>
</dbReference>
<dbReference type="FunFam" id="3.40.309.10:FF:000003">
    <property type="entry name" value="Aldehyde dehydrogenase"/>
    <property type="match status" value="1"/>
</dbReference>
<dbReference type="Proteomes" id="UP001219567">
    <property type="component" value="Chromosome 2"/>
</dbReference>
<dbReference type="PROSITE" id="PS00070">
    <property type="entry name" value="ALDEHYDE_DEHYDR_CYS"/>
    <property type="match status" value="1"/>
</dbReference>
<dbReference type="EMBL" id="CP119944">
    <property type="protein sequence ID" value="WFC99033.1"/>
    <property type="molecule type" value="Genomic_DNA"/>
</dbReference>
<evidence type="ECO:0000256" key="4">
    <source>
        <dbReference type="PIRNR" id="PIRNR036492"/>
    </source>
</evidence>
<protein>
    <recommendedName>
        <fullName evidence="4">Aldehyde dehydrogenase</fullName>
    </recommendedName>
</protein>
<evidence type="ECO:0000313" key="9">
    <source>
        <dbReference type="EMBL" id="WFC99033.1"/>
    </source>
</evidence>